<dbReference type="Pfam" id="PF14165">
    <property type="entry name" value="YtzH"/>
    <property type="match status" value="1"/>
</dbReference>
<proteinExistence type="predicted"/>
<dbReference type="EMBL" id="JAHQCR010000030">
    <property type="protein sequence ID" value="MBU9721073.1"/>
    <property type="molecule type" value="Genomic_DNA"/>
</dbReference>
<protein>
    <submittedName>
        <fullName evidence="1">YtzH-like family protein</fullName>
    </submittedName>
</protein>
<evidence type="ECO:0000313" key="1">
    <source>
        <dbReference type="EMBL" id="MBU9721073.1"/>
    </source>
</evidence>
<organism evidence="1 2">
    <name type="scientific">Evansella alkalicola</name>
    <dbReference type="NCBI Taxonomy" id="745819"/>
    <lineage>
        <taxon>Bacteria</taxon>
        <taxon>Bacillati</taxon>
        <taxon>Bacillota</taxon>
        <taxon>Bacilli</taxon>
        <taxon>Bacillales</taxon>
        <taxon>Bacillaceae</taxon>
        <taxon>Evansella</taxon>
    </lineage>
</organism>
<name>A0ABS6JR84_9BACI</name>
<reference evidence="1 2" key="1">
    <citation type="submission" date="2021-06" db="EMBL/GenBank/DDBJ databases">
        <title>Bacillus sp. RD4P76, an endophyte from a halophyte.</title>
        <authorList>
            <person name="Sun J.-Q."/>
        </authorList>
    </citation>
    <scope>NUCLEOTIDE SEQUENCE [LARGE SCALE GENOMIC DNA]</scope>
    <source>
        <strain evidence="1 2">JCM 17098</strain>
    </source>
</reference>
<sequence length="107" mass="12475">MERTKLIRTLKNLLAEQFELKKGTSIHFQTMDEILKALRVQNINENFTGTLQEIHAYVSEGQFHPNPYAHIQLHKMNIERWVKELELLSVGGGAVTIDYEQRKGREI</sequence>
<evidence type="ECO:0000313" key="2">
    <source>
        <dbReference type="Proteomes" id="UP000790580"/>
    </source>
</evidence>
<keyword evidence="2" id="KW-1185">Reference proteome</keyword>
<dbReference type="RefSeq" id="WP_088076257.1">
    <property type="nucleotide sequence ID" value="NZ_JAHQCR010000030.1"/>
</dbReference>
<accession>A0ABS6JR84</accession>
<gene>
    <name evidence="1" type="ORF">KS407_06395</name>
</gene>
<dbReference type="InterPro" id="IPR025547">
    <property type="entry name" value="YtzH"/>
</dbReference>
<comment type="caution">
    <text evidence="1">The sequence shown here is derived from an EMBL/GenBank/DDBJ whole genome shotgun (WGS) entry which is preliminary data.</text>
</comment>
<dbReference type="Proteomes" id="UP000790580">
    <property type="component" value="Unassembled WGS sequence"/>
</dbReference>